<evidence type="ECO:0000256" key="10">
    <source>
        <dbReference type="ARBA" id="ARBA00023004"/>
    </source>
</evidence>
<dbReference type="EC" id="2.7.13.3" evidence="3"/>
<dbReference type="SUPFAM" id="SSF55785">
    <property type="entry name" value="PYP-like sensor domain (PAS domain)"/>
    <property type="match status" value="1"/>
</dbReference>
<evidence type="ECO:0000256" key="12">
    <source>
        <dbReference type="ARBA" id="ARBA00059827"/>
    </source>
</evidence>
<name>A0A1Y6F281_9HYPH</name>
<dbReference type="InterPro" id="IPR004358">
    <property type="entry name" value="Sig_transdc_His_kin-like_C"/>
</dbReference>
<organism evidence="19 20">
    <name type="scientific">Devosia lucknowensis</name>
    <dbReference type="NCBI Taxonomy" id="1096929"/>
    <lineage>
        <taxon>Bacteria</taxon>
        <taxon>Pseudomonadati</taxon>
        <taxon>Pseudomonadota</taxon>
        <taxon>Alphaproteobacteria</taxon>
        <taxon>Hyphomicrobiales</taxon>
        <taxon>Devosiaceae</taxon>
        <taxon>Devosia</taxon>
    </lineage>
</organism>
<dbReference type="Gene3D" id="3.30.565.10">
    <property type="entry name" value="Histidine kinase-like ATPase, C-terminal domain"/>
    <property type="match status" value="1"/>
</dbReference>
<dbReference type="SMART" id="SM00091">
    <property type="entry name" value="PAS"/>
    <property type="match status" value="1"/>
</dbReference>
<dbReference type="PROSITE" id="PS50113">
    <property type="entry name" value="PAC"/>
    <property type="match status" value="1"/>
</dbReference>
<evidence type="ECO:0000256" key="4">
    <source>
        <dbReference type="ARBA" id="ARBA00022553"/>
    </source>
</evidence>
<dbReference type="SUPFAM" id="SSF55874">
    <property type="entry name" value="ATPase domain of HSP90 chaperone/DNA topoisomerase II/histidine kinase"/>
    <property type="match status" value="1"/>
</dbReference>
<dbReference type="InterPro" id="IPR036890">
    <property type="entry name" value="HATPase_C_sf"/>
</dbReference>
<evidence type="ECO:0000313" key="19">
    <source>
        <dbReference type="EMBL" id="SMQ68689.1"/>
    </source>
</evidence>
<dbReference type="SMART" id="SM00448">
    <property type="entry name" value="REC"/>
    <property type="match status" value="1"/>
</dbReference>
<dbReference type="Pfam" id="PF00512">
    <property type="entry name" value="HisKA"/>
    <property type="match status" value="1"/>
</dbReference>
<dbReference type="InterPro" id="IPR003594">
    <property type="entry name" value="HATPase_dom"/>
</dbReference>
<keyword evidence="8 19" id="KW-0418">Kinase</keyword>
<keyword evidence="5" id="KW-0349">Heme</keyword>
<gene>
    <name evidence="19" type="ORF">SAMN06295905_1629</name>
</gene>
<dbReference type="AlphaFoldDB" id="A0A1Y6F281"/>
<dbReference type="EMBL" id="FXWK01000001">
    <property type="protein sequence ID" value="SMQ68689.1"/>
    <property type="molecule type" value="Genomic_DNA"/>
</dbReference>
<accession>A0A1Y6F281</accession>
<dbReference type="Gene3D" id="3.40.50.2300">
    <property type="match status" value="1"/>
</dbReference>
<feature type="modified residue" description="4-aspartylphosphate" evidence="14">
    <location>
        <position position="450"/>
    </location>
</feature>
<dbReference type="PROSITE" id="PS50110">
    <property type="entry name" value="RESPONSE_REGULATORY"/>
    <property type="match status" value="1"/>
</dbReference>
<dbReference type="InterPro" id="IPR036097">
    <property type="entry name" value="HisK_dim/P_sf"/>
</dbReference>
<evidence type="ECO:0000256" key="2">
    <source>
        <dbReference type="ARBA" id="ARBA00001971"/>
    </source>
</evidence>
<comment type="catalytic activity">
    <reaction evidence="1">
        <text>ATP + protein L-histidine = ADP + protein N-phospho-L-histidine.</text>
        <dbReference type="EC" id="2.7.13.3"/>
    </reaction>
</comment>
<keyword evidence="7" id="KW-0547">Nucleotide-binding</keyword>
<dbReference type="SUPFAM" id="SSF52172">
    <property type="entry name" value="CheY-like"/>
    <property type="match status" value="1"/>
</dbReference>
<dbReference type="Gene3D" id="3.30.450.20">
    <property type="entry name" value="PAS domain"/>
    <property type="match status" value="1"/>
</dbReference>
<dbReference type="InterPro" id="IPR013767">
    <property type="entry name" value="PAS_fold"/>
</dbReference>
<dbReference type="InterPro" id="IPR011006">
    <property type="entry name" value="CheY-like_superfamily"/>
</dbReference>
<dbReference type="Gene3D" id="1.10.287.130">
    <property type="match status" value="1"/>
</dbReference>
<dbReference type="SUPFAM" id="SSF47384">
    <property type="entry name" value="Homodimeric domain of signal transducing histidine kinase"/>
    <property type="match status" value="1"/>
</dbReference>
<dbReference type="InterPro" id="IPR005467">
    <property type="entry name" value="His_kinase_dom"/>
</dbReference>
<dbReference type="InterPro" id="IPR000014">
    <property type="entry name" value="PAS"/>
</dbReference>
<dbReference type="CDD" id="cd00130">
    <property type="entry name" value="PAS"/>
    <property type="match status" value="1"/>
</dbReference>
<dbReference type="GO" id="GO:0005524">
    <property type="term" value="F:ATP binding"/>
    <property type="evidence" value="ECO:0007669"/>
    <property type="project" value="UniProtKB-KW"/>
</dbReference>
<dbReference type="GO" id="GO:0006355">
    <property type="term" value="P:regulation of DNA-templated transcription"/>
    <property type="evidence" value="ECO:0007669"/>
    <property type="project" value="InterPro"/>
</dbReference>
<evidence type="ECO:0000259" key="17">
    <source>
        <dbReference type="PROSITE" id="PS50112"/>
    </source>
</evidence>
<comment type="cofactor">
    <cofactor evidence="2">
        <name>heme</name>
        <dbReference type="ChEBI" id="CHEBI:30413"/>
    </cofactor>
</comment>
<dbReference type="Proteomes" id="UP000194474">
    <property type="component" value="Unassembled WGS sequence"/>
</dbReference>
<evidence type="ECO:0000313" key="20">
    <source>
        <dbReference type="Proteomes" id="UP000194474"/>
    </source>
</evidence>
<evidence type="ECO:0000256" key="5">
    <source>
        <dbReference type="ARBA" id="ARBA00022617"/>
    </source>
</evidence>
<dbReference type="SMART" id="SM00387">
    <property type="entry name" value="HATPase_c"/>
    <property type="match status" value="1"/>
</dbReference>
<evidence type="ECO:0000259" key="18">
    <source>
        <dbReference type="PROSITE" id="PS50113"/>
    </source>
</evidence>
<evidence type="ECO:0000256" key="7">
    <source>
        <dbReference type="ARBA" id="ARBA00022741"/>
    </source>
</evidence>
<evidence type="ECO:0000256" key="3">
    <source>
        <dbReference type="ARBA" id="ARBA00012438"/>
    </source>
</evidence>
<evidence type="ECO:0000256" key="11">
    <source>
        <dbReference type="ARBA" id="ARBA00023012"/>
    </source>
</evidence>
<evidence type="ECO:0000256" key="1">
    <source>
        <dbReference type="ARBA" id="ARBA00000085"/>
    </source>
</evidence>
<proteinExistence type="predicted"/>
<dbReference type="FunFam" id="3.30.450.20:FF:000060">
    <property type="entry name" value="Sensor protein FixL"/>
    <property type="match status" value="1"/>
</dbReference>
<dbReference type="CDD" id="cd16919">
    <property type="entry name" value="HATPase_CckA-like"/>
    <property type="match status" value="1"/>
</dbReference>
<evidence type="ECO:0000259" key="15">
    <source>
        <dbReference type="PROSITE" id="PS50109"/>
    </source>
</evidence>
<dbReference type="Pfam" id="PF02518">
    <property type="entry name" value="HATPase_c"/>
    <property type="match status" value="1"/>
</dbReference>
<comment type="function">
    <text evidence="12">Putative oxygen sensor; modulates the activity of FixJ, a transcriptional activator of nitrogen fixation fixK gene. FixL probably acts as a kinase that phosphorylates FixJ.</text>
</comment>
<feature type="domain" description="PAS" evidence="17">
    <location>
        <begin position="18"/>
        <end position="71"/>
    </location>
</feature>
<dbReference type="PANTHER" id="PTHR43065">
    <property type="entry name" value="SENSOR HISTIDINE KINASE"/>
    <property type="match status" value="1"/>
</dbReference>
<evidence type="ECO:0000256" key="6">
    <source>
        <dbReference type="ARBA" id="ARBA00022679"/>
    </source>
</evidence>
<dbReference type="RefSeq" id="WP_244557458.1">
    <property type="nucleotide sequence ID" value="NZ_FXWK01000001.1"/>
</dbReference>
<dbReference type="PANTHER" id="PTHR43065:SF49">
    <property type="entry name" value="HISTIDINE KINASE"/>
    <property type="match status" value="1"/>
</dbReference>
<evidence type="ECO:0000256" key="13">
    <source>
        <dbReference type="ARBA" id="ARBA00070616"/>
    </source>
</evidence>
<protein>
    <recommendedName>
        <fullName evidence="13">Sensor protein FixL</fullName>
        <ecNumber evidence="3">2.7.13.3</ecNumber>
    </recommendedName>
</protein>
<dbReference type="SMART" id="SM00388">
    <property type="entry name" value="HisKA"/>
    <property type="match status" value="1"/>
</dbReference>
<evidence type="ECO:0000256" key="14">
    <source>
        <dbReference type="PROSITE-ProRule" id="PRU00169"/>
    </source>
</evidence>
<keyword evidence="10" id="KW-0408">Iron</keyword>
<evidence type="ECO:0000259" key="16">
    <source>
        <dbReference type="PROSITE" id="PS50110"/>
    </source>
</evidence>
<dbReference type="NCBIfam" id="TIGR00229">
    <property type="entry name" value="sensory_box"/>
    <property type="match status" value="1"/>
</dbReference>
<keyword evidence="9" id="KW-0067">ATP-binding</keyword>
<dbReference type="GO" id="GO:0000155">
    <property type="term" value="F:phosphorelay sensor kinase activity"/>
    <property type="evidence" value="ECO:0007669"/>
    <property type="project" value="InterPro"/>
</dbReference>
<feature type="domain" description="PAC" evidence="18">
    <location>
        <begin position="95"/>
        <end position="145"/>
    </location>
</feature>
<dbReference type="InterPro" id="IPR001789">
    <property type="entry name" value="Sig_transdc_resp-reg_receiver"/>
</dbReference>
<feature type="domain" description="Histidine kinase" evidence="15">
    <location>
        <begin position="158"/>
        <end position="380"/>
    </location>
</feature>
<dbReference type="InterPro" id="IPR035965">
    <property type="entry name" value="PAS-like_dom_sf"/>
</dbReference>
<keyword evidence="5" id="KW-0479">Metal-binding</keyword>
<keyword evidence="20" id="KW-1185">Reference proteome</keyword>
<evidence type="ECO:0000256" key="9">
    <source>
        <dbReference type="ARBA" id="ARBA00022840"/>
    </source>
</evidence>
<keyword evidence="11" id="KW-0902">Two-component regulatory system</keyword>
<dbReference type="CDD" id="cd00082">
    <property type="entry name" value="HisKA"/>
    <property type="match status" value="1"/>
</dbReference>
<dbReference type="PRINTS" id="PR00344">
    <property type="entry name" value="BCTRLSENSOR"/>
</dbReference>
<evidence type="ECO:0000256" key="8">
    <source>
        <dbReference type="ARBA" id="ARBA00022777"/>
    </source>
</evidence>
<reference evidence="20" key="1">
    <citation type="submission" date="2017-04" db="EMBL/GenBank/DDBJ databases">
        <authorList>
            <person name="Varghese N."/>
            <person name="Submissions S."/>
        </authorList>
    </citation>
    <scope>NUCLEOTIDE SEQUENCE [LARGE SCALE GENOMIC DNA]</scope>
</reference>
<keyword evidence="4 14" id="KW-0597">Phosphoprotein</keyword>
<sequence>MRMTANGREPDQTDLVGQARKLQAMLESAVDAIITIDGKGIITTVNPAAARLFGYPQDAFIGQNVHFLMPEPYHSAHDGYIANYRATGARKIIGIGREVTGRRRDGTTFPMHLAVSEFEMDGRVHFTGIIHDLSSQKATEQALRQAQKMEAMGQLTGGIAHDFNNLLTVIIGNLEMLEAKLSTTGQRELATEALEAADLGARLTARLLAFARRSHLEPEVVNLNDFVLGLTDMLHRTMGSTISLSNALTPRLWMTRIDPSQVESAIVNLAVNARDAMPAGGRLIIETGNVVVDAVMSEDLDGLAPGDYVRLSVADTGEGMPAEVRERAFEPFFTTKEKGRGTGLGLSMIYGFAKQSGGHATIYSETGRGTTVNIYLPRHGAGEAPPVGADMVEPVVPGRTVLVVEDDPRVRRLTVNRLETLSYATLVVADAHEALAILGSGAEVDLVFTDLVMPGGISGYELARRVAAEWPGLPVLLTSGYADELVRRDDDAIAHLKVLSKPYRLADLAQAVAEALET</sequence>
<dbReference type="PROSITE" id="PS50112">
    <property type="entry name" value="PAS"/>
    <property type="match status" value="1"/>
</dbReference>
<dbReference type="Pfam" id="PF00989">
    <property type="entry name" value="PAS"/>
    <property type="match status" value="1"/>
</dbReference>
<dbReference type="InterPro" id="IPR003661">
    <property type="entry name" value="HisK_dim/P_dom"/>
</dbReference>
<keyword evidence="6" id="KW-0808">Transferase</keyword>
<dbReference type="Pfam" id="PF00072">
    <property type="entry name" value="Response_reg"/>
    <property type="match status" value="1"/>
</dbReference>
<dbReference type="PROSITE" id="PS50109">
    <property type="entry name" value="HIS_KIN"/>
    <property type="match status" value="1"/>
</dbReference>
<dbReference type="InterPro" id="IPR000700">
    <property type="entry name" value="PAS-assoc_C"/>
</dbReference>
<feature type="domain" description="Response regulatory" evidence="16">
    <location>
        <begin position="400"/>
        <end position="516"/>
    </location>
</feature>